<dbReference type="EMBL" id="JAZDWU010000006">
    <property type="protein sequence ID" value="KAK9998897.1"/>
    <property type="molecule type" value="Genomic_DNA"/>
</dbReference>
<protein>
    <submittedName>
        <fullName evidence="1">Uncharacterized protein</fullName>
    </submittedName>
</protein>
<name>A0AAW2CNB2_9ROSI</name>
<evidence type="ECO:0000313" key="1">
    <source>
        <dbReference type="EMBL" id="KAK9998897.1"/>
    </source>
</evidence>
<sequence>MKLTAVEEEVIAKSEEGRLPEIESCNLSLIGQFLTCKVFISFFGNFRVVISRREDLLAVYGVPNLKLVFSWALRLWHCQAYYLEFDWQSVCPNGLWCWSVCSVACMRISHLEAVVE</sequence>
<reference evidence="1 2" key="1">
    <citation type="submission" date="2024-01" db="EMBL/GenBank/DDBJ databases">
        <title>A telomere-to-telomere, gap-free genome of sweet tea (Lithocarpus litseifolius).</title>
        <authorList>
            <person name="Zhou J."/>
        </authorList>
    </citation>
    <scope>NUCLEOTIDE SEQUENCE [LARGE SCALE GENOMIC DNA]</scope>
    <source>
        <strain evidence="1">Zhou-2022a</strain>
        <tissue evidence="1">Leaf</tissue>
    </source>
</reference>
<dbReference type="AlphaFoldDB" id="A0AAW2CNB2"/>
<organism evidence="1 2">
    <name type="scientific">Lithocarpus litseifolius</name>
    <dbReference type="NCBI Taxonomy" id="425828"/>
    <lineage>
        <taxon>Eukaryota</taxon>
        <taxon>Viridiplantae</taxon>
        <taxon>Streptophyta</taxon>
        <taxon>Embryophyta</taxon>
        <taxon>Tracheophyta</taxon>
        <taxon>Spermatophyta</taxon>
        <taxon>Magnoliopsida</taxon>
        <taxon>eudicotyledons</taxon>
        <taxon>Gunneridae</taxon>
        <taxon>Pentapetalae</taxon>
        <taxon>rosids</taxon>
        <taxon>fabids</taxon>
        <taxon>Fagales</taxon>
        <taxon>Fagaceae</taxon>
        <taxon>Lithocarpus</taxon>
    </lineage>
</organism>
<gene>
    <name evidence="1" type="ORF">SO802_018500</name>
</gene>
<comment type="caution">
    <text evidence="1">The sequence shown here is derived from an EMBL/GenBank/DDBJ whole genome shotgun (WGS) entry which is preliminary data.</text>
</comment>
<proteinExistence type="predicted"/>
<dbReference type="Proteomes" id="UP001459277">
    <property type="component" value="Unassembled WGS sequence"/>
</dbReference>
<keyword evidence="2" id="KW-1185">Reference proteome</keyword>
<accession>A0AAW2CNB2</accession>
<evidence type="ECO:0000313" key="2">
    <source>
        <dbReference type="Proteomes" id="UP001459277"/>
    </source>
</evidence>